<comment type="caution">
    <text evidence="2">The sequence shown here is derived from an EMBL/GenBank/DDBJ whole genome shotgun (WGS) entry which is preliminary data.</text>
</comment>
<keyword evidence="3" id="KW-1185">Reference proteome</keyword>
<evidence type="ECO:0000259" key="1">
    <source>
        <dbReference type="PROSITE" id="PS50943"/>
    </source>
</evidence>
<dbReference type="EMBL" id="CAKXZS010000018">
    <property type="protein sequence ID" value="CAH2400525.1"/>
    <property type="molecule type" value="Genomic_DNA"/>
</dbReference>
<dbReference type="Proteomes" id="UP001152604">
    <property type="component" value="Unassembled WGS sequence"/>
</dbReference>
<gene>
    <name evidence="2" type="ORF">MES4922_250024</name>
</gene>
<dbReference type="InterPro" id="IPR010982">
    <property type="entry name" value="Lambda_DNA-bd_dom_sf"/>
</dbReference>
<evidence type="ECO:0000313" key="2">
    <source>
        <dbReference type="EMBL" id="CAH2400525.1"/>
    </source>
</evidence>
<dbReference type="SUPFAM" id="SSF47413">
    <property type="entry name" value="lambda repressor-like DNA-binding domains"/>
    <property type="match status" value="1"/>
</dbReference>
<dbReference type="Gene3D" id="1.10.260.40">
    <property type="entry name" value="lambda repressor-like DNA-binding domains"/>
    <property type="match status" value="1"/>
</dbReference>
<evidence type="ECO:0000313" key="3">
    <source>
        <dbReference type="Proteomes" id="UP001152604"/>
    </source>
</evidence>
<accession>A0ABM9DUZ3</accession>
<dbReference type="CDD" id="cd00093">
    <property type="entry name" value="HTH_XRE"/>
    <property type="match status" value="1"/>
</dbReference>
<protein>
    <submittedName>
        <fullName evidence="2">Helix-turn-helix domain protein</fullName>
    </submittedName>
</protein>
<dbReference type="RefSeq" id="WP_254025465.1">
    <property type="nucleotide sequence ID" value="NZ_CAKXZS010000018.1"/>
</dbReference>
<feature type="domain" description="HTH cro/C1-type" evidence="1">
    <location>
        <begin position="8"/>
        <end position="61"/>
    </location>
</feature>
<dbReference type="InterPro" id="IPR001387">
    <property type="entry name" value="Cro/C1-type_HTH"/>
</dbReference>
<name>A0ABM9DUZ3_9HYPH</name>
<organism evidence="2 3">
    <name type="scientific">Mesorhizobium ventifaucium</name>
    <dbReference type="NCBI Taxonomy" id="666020"/>
    <lineage>
        <taxon>Bacteria</taxon>
        <taxon>Pseudomonadati</taxon>
        <taxon>Pseudomonadota</taxon>
        <taxon>Alphaproteobacteria</taxon>
        <taxon>Hyphomicrobiales</taxon>
        <taxon>Phyllobacteriaceae</taxon>
        <taxon>Mesorhizobium</taxon>
    </lineage>
</organism>
<dbReference type="PROSITE" id="PS50943">
    <property type="entry name" value="HTH_CROC1"/>
    <property type="match status" value="1"/>
</dbReference>
<dbReference type="SMART" id="SM00530">
    <property type="entry name" value="HTH_XRE"/>
    <property type="match status" value="1"/>
</dbReference>
<sequence length="75" mass="8198">MLTSAQCRAARALIEWSRDQLADASKVAVRTIVDFERNAREPREVTKDALCRALDAAGVEFIPENGGGAGVRLRK</sequence>
<proteinExistence type="predicted"/>
<reference evidence="2" key="1">
    <citation type="submission" date="2022-03" db="EMBL/GenBank/DDBJ databases">
        <authorList>
            <person name="Brunel B."/>
        </authorList>
    </citation>
    <scope>NUCLEOTIDE SEQUENCE</scope>
    <source>
        <strain evidence="2">STM4922sample</strain>
    </source>
</reference>